<dbReference type="PROSITE" id="PS00036">
    <property type="entry name" value="BZIP_BASIC"/>
    <property type="match status" value="1"/>
</dbReference>
<comment type="caution">
    <text evidence="8">The sequence shown here is derived from an EMBL/GenBank/DDBJ whole genome shotgun (WGS) entry which is preliminary data.</text>
</comment>
<gene>
    <name evidence="8" type="ORF">K2173_002489</name>
</gene>
<keyword evidence="3" id="KW-0238">DNA-binding</keyword>
<organism evidence="8 9">
    <name type="scientific">Erythroxylum novogranatense</name>
    <dbReference type="NCBI Taxonomy" id="1862640"/>
    <lineage>
        <taxon>Eukaryota</taxon>
        <taxon>Viridiplantae</taxon>
        <taxon>Streptophyta</taxon>
        <taxon>Embryophyta</taxon>
        <taxon>Tracheophyta</taxon>
        <taxon>Spermatophyta</taxon>
        <taxon>Magnoliopsida</taxon>
        <taxon>eudicotyledons</taxon>
        <taxon>Gunneridae</taxon>
        <taxon>Pentapetalae</taxon>
        <taxon>rosids</taxon>
        <taxon>fabids</taxon>
        <taxon>Malpighiales</taxon>
        <taxon>Erythroxylaceae</taxon>
        <taxon>Erythroxylum</taxon>
    </lineage>
</organism>
<dbReference type="SUPFAM" id="SSF57959">
    <property type="entry name" value="Leucine zipper domain"/>
    <property type="match status" value="1"/>
</dbReference>
<dbReference type="GO" id="GO:0046982">
    <property type="term" value="F:protein heterodimerization activity"/>
    <property type="evidence" value="ECO:0007669"/>
    <property type="project" value="UniProtKB-ARBA"/>
</dbReference>
<evidence type="ECO:0000313" key="8">
    <source>
        <dbReference type="EMBL" id="KAJ8769285.1"/>
    </source>
</evidence>
<reference evidence="8 9" key="1">
    <citation type="submission" date="2021-09" db="EMBL/GenBank/DDBJ databases">
        <title>Genomic insights and catalytic innovation underlie evolution of tropane alkaloids biosynthesis.</title>
        <authorList>
            <person name="Wang Y.-J."/>
            <person name="Tian T."/>
            <person name="Huang J.-P."/>
            <person name="Huang S.-X."/>
        </authorList>
    </citation>
    <scope>NUCLEOTIDE SEQUENCE [LARGE SCALE GENOMIC DNA]</scope>
    <source>
        <strain evidence="8">KIB-2018</strain>
        <tissue evidence="8">Leaf</tissue>
    </source>
</reference>
<dbReference type="InterPro" id="IPR046347">
    <property type="entry name" value="bZIP_sf"/>
</dbReference>
<evidence type="ECO:0000313" key="9">
    <source>
        <dbReference type="Proteomes" id="UP001159364"/>
    </source>
</evidence>
<evidence type="ECO:0000256" key="6">
    <source>
        <dbReference type="SAM" id="MobiDB-lite"/>
    </source>
</evidence>
<dbReference type="GO" id="GO:0000976">
    <property type="term" value="F:transcription cis-regulatory region binding"/>
    <property type="evidence" value="ECO:0007669"/>
    <property type="project" value="TreeGrafter"/>
</dbReference>
<dbReference type="Pfam" id="PF00170">
    <property type="entry name" value="bZIP_1"/>
    <property type="match status" value="1"/>
</dbReference>
<dbReference type="GO" id="GO:0005634">
    <property type="term" value="C:nucleus"/>
    <property type="evidence" value="ECO:0007669"/>
    <property type="project" value="UniProtKB-SubCell"/>
</dbReference>
<dbReference type="FunFam" id="1.20.5.170:FF:000020">
    <property type="entry name" value="BZIP transcription factor"/>
    <property type="match status" value="1"/>
</dbReference>
<feature type="domain" description="BZIP" evidence="7">
    <location>
        <begin position="82"/>
        <end position="128"/>
    </location>
</feature>
<dbReference type="PANTHER" id="PTHR45764:SF21">
    <property type="entry name" value="OS03G0770000 PROTEIN"/>
    <property type="match status" value="1"/>
</dbReference>
<protein>
    <recommendedName>
        <fullName evidence="7">BZIP domain-containing protein</fullName>
    </recommendedName>
</protein>
<keyword evidence="9" id="KW-1185">Reference proteome</keyword>
<feature type="compositionally biased region" description="Polar residues" evidence="6">
    <location>
        <begin position="51"/>
        <end position="72"/>
    </location>
</feature>
<accession>A0AAV8TQQ7</accession>
<dbReference type="InterPro" id="IPR004827">
    <property type="entry name" value="bZIP"/>
</dbReference>
<dbReference type="GO" id="GO:0045893">
    <property type="term" value="P:positive regulation of DNA-templated transcription"/>
    <property type="evidence" value="ECO:0007669"/>
    <property type="project" value="TreeGrafter"/>
</dbReference>
<evidence type="ECO:0000256" key="1">
    <source>
        <dbReference type="ARBA" id="ARBA00004123"/>
    </source>
</evidence>
<evidence type="ECO:0000259" key="7">
    <source>
        <dbReference type="PROSITE" id="PS50217"/>
    </source>
</evidence>
<dbReference type="CDD" id="cd14702">
    <property type="entry name" value="bZIP_plant_GBF1"/>
    <property type="match status" value="1"/>
</dbReference>
<dbReference type="Proteomes" id="UP001159364">
    <property type="component" value="Linkage Group LG03"/>
</dbReference>
<keyword evidence="5" id="KW-0539">Nucleus</keyword>
<comment type="subcellular location">
    <subcellularLocation>
        <location evidence="1">Nucleus</location>
    </subcellularLocation>
</comment>
<dbReference type="AlphaFoldDB" id="A0AAV8TQQ7"/>
<dbReference type="PANTHER" id="PTHR45764">
    <property type="entry name" value="BZIP TRANSCRIPTION FACTOR 44"/>
    <property type="match status" value="1"/>
</dbReference>
<dbReference type="EMBL" id="JAIWQS010000003">
    <property type="protein sequence ID" value="KAJ8769285.1"/>
    <property type="molecule type" value="Genomic_DNA"/>
</dbReference>
<dbReference type="GO" id="GO:0003700">
    <property type="term" value="F:DNA-binding transcription factor activity"/>
    <property type="evidence" value="ECO:0007669"/>
    <property type="project" value="InterPro"/>
</dbReference>
<dbReference type="InterPro" id="IPR045314">
    <property type="entry name" value="bZIP_plant_GBF1"/>
</dbReference>
<feature type="region of interest" description="Disordered" evidence="6">
    <location>
        <begin position="40"/>
        <end position="103"/>
    </location>
</feature>
<evidence type="ECO:0000256" key="2">
    <source>
        <dbReference type="ARBA" id="ARBA00023015"/>
    </source>
</evidence>
<proteinExistence type="predicted"/>
<dbReference type="SMART" id="SM00338">
    <property type="entry name" value="BRLZ"/>
    <property type="match status" value="1"/>
</dbReference>
<evidence type="ECO:0000256" key="3">
    <source>
        <dbReference type="ARBA" id="ARBA00023125"/>
    </source>
</evidence>
<keyword evidence="4" id="KW-0804">Transcription</keyword>
<evidence type="ECO:0000256" key="5">
    <source>
        <dbReference type="ARBA" id="ARBA00023242"/>
    </source>
</evidence>
<sequence length="192" mass="22246">MVMLSNTPAIFSDVPVPESPFSSFENEFTPWDSCELFSSVPHSPTKPVGSNLGSDEPNQSDQYPANSNSCSDDPSRAVSDIDERKRRRMISNRESARRSRMRKQRHLENLRNQVHRLKIENRELTNKLRYVLLHCHSVQTENDRLQSEHSVLRRKLLNIRQVLMFRQLQQQFTSAWPCNIITTEPTPSLIAS</sequence>
<feature type="compositionally biased region" description="Basic and acidic residues" evidence="6">
    <location>
        <begin position="73"/>
        <end position="84"/>
    </location>
</feature>
<dbReference type="Gene3D" id="1.20.5.170">
    <property type="match status" value="1"/>
</dbReference>
<evidence type="ECO:0000256" key="4">
    <source>
        <dbReference type="ARBA" id="ARBA00023163"/>
    </source>
</evidence>
<dbReference type="PROSITE" id="PS50217">
    <property type="entry name" value="BZIP"/>
    <property type="match status" value="1"/>
</dbReference>
<keyword evidence="2" id="KW-0805">Transcription regulation</keyword>
<name>A0AAV8TQQ7_9ROSI</name>